<accession>A0ACA9MJ81</accession>
<proteinExistence type="predicted"/>
<gene>
    <name evidence="1" type="ORF">DHETER_LOCUS6488</name>
</gene>
<protein>
    <submittedName>
        <fullName evidence="1">4873_t:CDS:1</fullName>
    </submittedName>
</protein>
<dbReference type="EMBL" id="CAJVPU010008212">
    <property type="protein sequence ID" value="CAG8581481.1"/>
    <property type="molecule type" value="Genomic_DNA"/>
</dbReference>
<organism evidence="1 2">
    <name type="scientific">Dentiscutata heterogama</name>
    <dbReference type="NCBI Taxonomy" id="1316150"/>
    <lineage>
        <taxon>Eukaryota</taxon>
        <taxon>Fungi</taxon>
        <taxon>Fungi incertae sedis</taxon>
        <taxon>Mucoromycota</taxon>
        <taxon>Glomeromycotina</taxon>
        <taxon>Glomeromycetes</taxon>
        <taxon>Diversisporales</taxon>
        <taxon>Gigasporaceae</taxon>
        <taxon>Dentiscutata</taxon>
    </lineage>
</organism>
<dbReference type="Proteomes" id="UP000789702">
    <property type="component" value="Unassembled WGS sequence"/>
</dbReference>
<reference evidence="1" key="1">
    <citation type="submission" date="2021-06" db="EMBL/GenBank/DDBJ databases">
        <authorList>
            <person name="Kallberg Y."/>
            <person name="Tangrot J."/>
            <person name="Rosling A."/>
        </authorList>
    </citation>
    <scope>NUCLEOTIDE SEQUENCE</scope>
    <source>
        <strain evidence="1">IL203A</strain>
    </source>
</reference>
<comment type="caution">
    <text evidence="1">The sequence shown here is derived from an EMBL/GenBank/DDBJ whole genome shotgun (WGS) entry which is preliminary data.</text>
</comment>
<sequence>MNEFNYYFHDKQYSFASTSSQALEITIPNKIISMSNIDDYFIYDDQNTYTMTSSQSQVIATSALTSSQPYKIITQFDNKSYESDDNLSDN</sequence>
<keyword evidence="2" id="KW-1185">Reference proteome</keyword>
<name>A0ACA9MJ81_9GLOM</name>
<evidence type="ECO:0000313" key="1">
    <source>
        <dbReference type="EMBL" id="CAG8581481.1"/>
    </source>
</evidence>
<evidence type="ECO:0000313" key="2">
    <source>
        <dbReference type="Proteomes" id="UP000789702"/>
    </source>
</evidence>